<dbReference type="SUPFAM" id="SSF52172">
    <property type="entry name" value="CheY-like"/>
    <property type="match status" value="1"/>
</dbReference>
<reference evidence="5 6" key="1">
    <citation type="submission" date="2024-06" db="EMBL/GenBank/DDBJ databases">
        <title>Genomic Encyclopedia of Type Strains, Phase IV (KMG-IV): sequencing the most valuable type-strain genomes for metagenomic binning, comparative biology and taxonomic classification.</title>
        <authorList>
            <person name="Goeker M."/>
        </authorList>
    </citation>
    <scope>NUCLEOTIDE SEQUENCE [LARGE SCALE GENOMIC DNA]</scope>
    <source>
        <strain evidence="5 6">DSM 21331</strain>
    </source>
</reference>
<dbReference type="SMART" id="SM00448">
    <property type="entry name" value="REC"/>
    <property type="match status" value="1"/>
</dbReference>
<dbReference type="PANTHER" id="PTHR44591">
    <property type="entry name" value="STRESS RESPONSE REGULATOR PROTEIN 1"/>
    <property type="match status" value="1"/>
</dbReference>
<keyword evidence="6" id="KW-1185">Reference proteome</keyword>
<feature type="modified residue" description="4-aspartylphosphate" evidence="3">
    <location>
        <position position="61"/>
    </location>
</feature>
<dbReference type="InterPro" id="IPR011006">
    <property type="entry name" value="CheY-like_superfamily"/>
</dbReference>
<dbReference type="Pfam" id="PF00072">
    <property type="entry name" value="Response_reg"/>
    <property type="match status" value="1"/>
</dbReference>
<dbReference type="PROSITE" id="PS50110">
    <property type="entry name" value="RESPONSE_REGULATORY"/>
    <property type="match status" value="1"/>
</dbReference>
<dbReference type="Gene3D" id="3.40.50.2300">
    <property type="match status" value="1"/>
</dbReference>
<dbReference type="InterPro" id="IPR001789">
    <property type="entry name" value="Sig_transdc_resp-reg_receiver"/>
</dbReference>
<evidence type="ECO:0000256" key="2">
    <source>
        <dbReference type="ARBA" id="ARBA00023012"/>
    </source>
</evidence>
<protein>
    <submittedName>
        <fullName evidence="5">CheY-like chemotaxis protein</fullName>
    </submittedName>
</protein>
<sequence>MRQRQVLIVEDNYLLLDMLTGLCERRGIGVVSVSSGEAALATIRQAGSHPRAPDLALLITDINLPGLIDGWAVAEAYRTLNPGQPVIYTSTGGRSDRRAVPGSVFLNKPFRIQDVIDLAGAMMQGRQEPHPLQEPLAFHEPLALRAVG</sequence>
<dbReference type="EMBL" id="JBEPMM010000012">
    <property type="protein sequence ID" value="MET3694103.1"/>
    <property type="molecule type" value="Genomic_DNA"/>
</dbReference>
<dbReference type="Proteomes" id="UP001549145">
    <property type="component" value="Unassembled WGS sequence"/>
</dbReference>
<keyword evidence="2" id="KW-0902">Two-component regulatory system</keyword>
<evidence type="ECO:0000259" key="4">
    <source>
        <dbReference type="PROSITE" id="PS50110"/>
    </source>
</evidence>
<evidence type="ECO:0000256" key="3">
    <source>
        <dbReference type="PROSITE-ProRule" id="PRU00169"/>
    </source>
</evidence>
<dbReference type="PANTHER" id="PTHR44591:SF14">
    <property type="entry name" value="PROTEIN PILG"/>
    <property type="match status" value="1"/>
</dbReference>
<dbReference type="InterPro" id="IPR050595">
    <property type="entry name" value="Bact_response_regulator"/>
</dbReference>
<dbReference type="RefSeq" id="WP_238278615.1">
    <property type="nucleotide sequence ID" value="NZ_BPQL01000041.1"/>
</dbReference>
<feature type="domain" description="Response regulatory" evidence="4">
    <location>
        <begin position="5"/>
        <end position="123"/>
    </location>
</feature>
<proteinExistence type="predicted"/>
<comment type="caution">
    <text evidence="5">The sequence shown here is derived from an EMBL/GenBank/DDBJ whole genome shotgun (WGS) entry which is preliminary data.</text>
</comment>
<gene>
    <name evidence="5" type="ORF">ABID43_003662</name>
</gene>
<keyword evidence="1 3" id="KW-0597">Phosphoprotein</keyword>
<organism evidence="5 6">
    <name type="scientific">Methylobacterium goesingense</name>
    <dbReference type="NCBI Taxonomy" id="243690"/>
    <lineage>
        <taxon>Bacteria</taxon>
        <taxon>Pseudomonadati</taxon>
        <taxon>Pseudomonadota</taxon>
        <taxon>Alphaproteobacteria</taxon>
        <taxon>Hyphomicrobiales</taxon>
        <taxon>Methylobacteriaceae</taxon>
        <taxon>Methylobacterium</taxon>
    </lineage>
</organism>
<name>A0ABV2L8D7_9HYPH</name>
<dbReference type="CDD" id="cd00156">
    <property type="entry name" value="REC"/>
    <property type="match status" value="1"/>
</dbReference>
<evidence type="ECO:0000313" key="5">
    <source>
        <dbReference type="EMBL" id="MET3694103.1"/>
    </source>
</evidence>
<evidence type="ECO:0000313" key="6">
    <source>
        <dbReference type="Proteomes" id="UP001549145"/>
    </source>
</evidence>
<accession>A0ABV2L8D7</accession>
<evidence type="ECO:0000256" key="1">
    <source>
        <dbReference type="ARBA" id="ARBA00022553"/>
    </source>
</evidence>